<comment type="caution">
    <text evidence="1">The sequence shown here is derived from an EMBL/GenBank/DDBJ whole genome shotgun (WGS) entry which is preliminary data.</text>
</comment>
<dbReference type="Proteomes" id="UP001163321">
    <property type="component" value="Chromosome 8"/>
</dbReference>
<sequence length="135" mass="14764">MLLVLPRVYNWIGGVCLLGLGDVILPGLLLVFTLRYDDAHGGINYFRIMALAHGDVAVVVSNMDQPALLYLVPTTLGALLVLSKCRVNLEAMWTGAGVMTEEKHSDASWRYQAIRADEARGSGQGTDFFRCDGCF</sequence>
<gene>
    <name evidence="1" type="ORF">PsorP6_004525</name>
</gene>
<reference evidence="1 2" key="1">
    <citation type="journal article" date="2022" name="bioRxiv">
        <title>The genome of the oomycete Peronosclerospora sorghi, a cosmopolitan pathogen of maize and sorghum, is inflated with dispersed pseudogenes.</title>
        <authorList>
            <person name="Fletcher K."/>
            <person name="Martin F."/>
            <person name="Isakeit T."/>
            <person name="Cavanaugh K."/>
            <person name="Magill C."/>
            <person name="Michelmore R."/>
        </authorList>
    </citation>
    <scope>NUCLEOTIDE SEQUENCE [LARGE SCALE GENOMIC DNA]</scope>
    <source>
        <strain evidence="1">P6</strain>
    </source>
</reference>
<keyword evidence="2" id="KW-1185">Reference proteome</keyword>
<dbReference type="EMBL" id="CM047587">
    <property type="protein sequence ID" value="KAI9907706.1"/>
    <property type="molecule type" value="Genomic_DNA"/>
</dbReference>
<accession>A0ACC0VNP5</accession>
<protein>
    <submittedName>
        <fullName evidence="1">Uncharacterized protein</fullName>
    </submittedName>
</protein>
<evidence type="ECO:0000313" key="2">
    <source>
        <dbReference type="Proteomes" id="UP001163321"/>
    </source>
</evidence>
<name>A0ACC0VNP5_9STRA</name>
<proteinExistence type="predicted"/>
<organism evidence="1 2">
    <name type="scientific">Peronosclerospora sorghi</name>
    <dbReference type="NCBI Taxonomy" id="230839"/>
    <lineage>
        <taxon>Eukaryota</taxon>
        <taxon>Sar</taxon>
        <taxon>Stramenopiles</taxon>
        <taxon>Oomycota</taxon>
        <taxon>Peronosporomycetes</taxon>
        <taxon>Peronosporales</taxon>
        <taxon>Peronosporaceae</taxon>
        <taxon>Peronosclerospora</taxon>
    </lineage>
</organism>
<evidence type="ECO:0000313" key="1">
    <source>
        <dbReference type="EMBL" id="KAI9907706.1"/>
    </source>
</evidence>